<comment type="function">
    <text evidence="1 11">Catalyzes the NADPH-dependent reduction of ketopantoate into pantoic acid.</text>
</comment>
<feature type="domain" description="Ketopantoate reductase N-terminal" evidence="12">
    <location>
        <begin position="3"/>
        <end position="144"/>
    </location>
</feature>
<evidence type="ECO:0000256" key="7">
    <source>
        <dbReference type="ARBA" id="ARBA00022857"/>
    </source>
</evidence>
<organism evidence="14 15">
    <name type="scientific">Lacisediminihabitans profunda</name>
    <dbReference type="NCBI Taxonomy" id="2594790"/>
    <lineage>
        <taxon>Bacteria</taxon>
        <taxon>Bacillati</taxon>
        <taxon>Actinomycetota</taxon>
        <taxon>Actinomycetes</taxon>
        <taxon>Micrococcales</taxon>
        <taxon>Microbacteriaceae</taxon>
        <taxon>Lacisediminihabitans</taxon>
    </lineage>
</organism>
<keyword evidence="8 11" id="KW-0560">Oxidoreductase</keyword>
<dbReference type="EC" id="1.1.1.169" evidence="4 11"/>
<evidence type="ECO:0000256" key="9">
    <source>
        <dbReference type="ARBA" id="ARBA00032024"/>
    </source>
</evidence>
<dbReference type="Gene3D" id="3.40.50.720">
    <property type="entry name" value="NAD(P)-binding Rossmann-like Domain"/>
    <property type="match status" value="1"/>
</dbReference>
<dbReference type="PANTHER" id="PTHR43765:SF2">
    <property type="entry name" value="2-DEHYDROPANTOATE 2-REDUCTASE"/>
    <property type="match status" value="1"/>
</dbReference>
<evidence type="ECO:0000256" key="11">
    <source>
        <dbReference type="RuleBase" id="RU362068"/>
    </source>
</evidence>
<evidence type="ECO:0000313" key="15">
    <source>
        <dbReference type="Proteomes" id="UP000321379"/>
    </source>
</evidence>
<dbReference type="Proteomes" id="UP000321379">
    <property type="component" value="Unassembled WGS sequence"/>
</dbReference>
<evidence type="ECO:0000259" key="13">
    <source>
        <dbReference type="Pfam" id="PF08546"/>
    </source>
</evidence>
<evidence type="ECO:0000259" key="12">
    <source>
        <dbReference type="Pfam" id="PF02558"/>
    </source>
</evidence>
<comment type="similarity">
    <text evidence="3 11">Belongs to the ketopantoate reductase family.</text>
</comment>
<keyword evidence="6 11" id="KW-0566">Pantothenate biosynthesis</keyword>
<comment type="catalytic activity">
    <reaction evidence="10 11">
        <text>(R)-pantoate + NADP(+) = 2-dehydropantoate + NADPH + H(+)</text>
        <dbReference type="Rhea" id="RHEA:16233"/>
        <dbReference type="ChEBI" id="CHEBI:11561"/>
        <dbReference type="ChEBI" id="CHEBI:15378"/>
        <dbReference type="ChEBI" id="CHEBI:15980"/>
        <dbReference type="ChEBI" id="CHEBI:57783"/>
        <dbReference type="ChEBI" id="CHEBI:58349"/>
        <dbReference type="EC" id="1.1.1.169"/>
    </reaction>
</comment>
<evidence type="ECO:0000256" key="5">
    <source>
        <dbReference type="ARBA" id="ARBA00019465"/>
    </source>
</evidence>
<dbReference type="SUPFAM" id="SSF48179">
    <property type="entry name" value="6-phosphogluconate dehydrogenase C-terminal domain-like"/>
    <property type="match status" value="1"/>
</dbReference>
<feature type="domain" description="Ketopantoate reductase C-terminal" evidence="13">
    <location>
        <begin position="168"/>
        <end position="310"/>
    </location>
</feature>
<evidence type="ECO:0000256" key="6">
    <source>
        <dbReference type="ARBA" id="ARBA00022655"/>
    </source>
</evidence>
<dbReference type="InterPro" id="IPR003710">
    <property type="entry name" value="ApbA"/>
</dbReference>
<dbReference type="InterPro" id="IPR008927">
    <property type="entry name" value="6-PGluconate_DH-like_C_sf"/>
</dbReference>
<dbReference type="InterPro" id="IPR013328">
    <property type="entry name" value="6PGD_dom2"/>
</dbReference>
<evidence type="ECO:0000256" key="3">
    <source>
        <dbReference type="ARBA" id="ARBA00007870"/>
    </source>
</evidence>
<dbReference type="SUPFAM" id="SSF51735">
    <property type="entry name" value="NAD(P)-binding Rossmann-fold domains"/>
    <property type="match status" value="1"/>
</dbReference>
<evidence type="ECO:0000256" key="10">
    <source>
        <dbReference type="ARBA" id="ARBA00048793"/>
    </source>
</evidence>
<evidence type="ECO:0000313" key="14">
    <source>
        <dbReference type="EMBL" id="TXN32795.1"/>
    </source>
</evidence>
<keyword evidence="7 11" id="KW-0521">NADP</keyword>
<proteinExistence type="inferred from homology"/>
<evidence type="ECO:0000256" key="4">
    <source>
        <dbReference type="ARBA" id="ARBA00013014"/>
    </source>
</evidence>
<protein>
    <recommendedName>
        <fullName evidence="5 11">2-dehydropantoate 2-reductase</fullName>
        <ecNumber evidence="4 11">1.1.1.169</ecNumber>
    </recommendedName>
    <alternativeName>
        <fullName evidence="9 11">Ketopantoate reductase</fullName>
    </alternativeName>
</protein>
<accession>A0A5C8UW51</accession>
<dbReference type="InterPro" id="IPR050838">
    <property type="entry name" value="Ketopantoate_reductase"/>
</dbReference>
<dbReference type="GO" id="GO:0005737">
    <property type="term" value="C:cytoplasm"/>
    <property type="evidence" value="ECO:0007669"/>
    <property type="project" value="TreeGrafter"/>
</dbReference>
<dbReference type="AlphaFoldDB" id="A0A5C8UW51"/>
<evidence type="ECO:0000256" key="2">
    <source>
        <dbReference type="ARBA" id="ARBA00004994"/>
    </source>
</evidence>
<dbReference type="UniPathway" id="UPA00028">
    <property type="reaction ID" value="UER00004"/>
</dbReference>
<dbReference type="Pfam" id="PF02558">
    <property type="entry name" value="ApbA"/>
    <property type="match status" value="1"/>
</dbReference>
<dbReference type="GO" id="GO:0015940">
    <property type="term" value="P:pantothenate biosynthetic process"/>
    <property type="evidence" value="ECO:0007669"/>
    <property type="project" value="UniProtKB-UniPathway"/>
</dbReference>
<dbReference type="EMBL" id="VRMG01000001">
    <property type="protein sequence ID" value="TXN32795.1"/>
    <property type="molecule type" value="Genomic_DNA"/>
</dbReference>
<dbReference type="Gene3D" id="1.10.1040.10">
    <property type="entry name" value="N-(1-d-carboxylethyl)-l-norvaline Dehydrogenase, domain 2"/>
    <property type="match status" value="1"/>
</dbReference>
<comment type="pathway">
    <text evidence="2 11">Cofactor biosynthesis; (R)-pantothenate biosynthesis; (R)-pantoate from 3-methyl-2-oxobutanoate: step 2/2.</text>
</comment>
<keyword evidence="15" id="KW-1185">Reference proteome</keyword>
<sequence length="332" mass="34564">MRVAVIGAGAVGGTIAALLDRAGHTVDVTARGEHLAAIAANGLKLSGAWGEHTARVQAAAALTRSPDLAIVTAKAQDAESALRANAAMIVGIPVVVVQNGLRSIVVAKRAAPRSDIVGGLALFAASFLSPGQVKVTTAGSTYLGGDLLPTLYASRLLGEVLPVTSTGNFEGAQWTKLIVNQVNALPAITGLSAQDVIADRALRAVMTESMREAVRVGIARGVEFEKLQGLSDRMLHLLVRLPASVAQALPLLMRARMGRTPNPGSTLQSIRRHQPTEIDYLNGAVVEAGSEVDVATPVNDLLVQMVHEVERTGEFIAPADVAARIDRLAVIG</sequence>
<evidence type="ECO:0000256" key="1">
    <source>
        <dbReference type="ARBA" id="ARBA00002919"/>
    </source>
</evidence>
<dbReference type="PANTHER" id="PTHR43765">
    <property type="entry name" value="2-DEHYDROPANTOATE 2-REDUCTASE-RELATED"/>
    <property type="match status" value="1"/>
</dbReference>
<dbReference type="InterPro" id="IPR013752">
    <property type="entry name" value="KPA_reductase"/>
</dbReference>
<dbReference type="Pfam" id="PF08546">
    <property type="entry name" value="ApbA_C"/>
    <property type="match status" value="1"/>
</dbReference>
<comment type="caution">
    <text evidence="14">The sequence shown here is derived from an EMBL/GenBank/DDBJ whole genome shotgun (WGS) entry which is preliminary data.</text>
</comment>
<dbReference type="InterPro" id="IPR013332">
    <property type="entry name" value="KPR_N"/>
</dbReference>
<dbReference type="GO" id="GO:0008677">
    <property type="term" value="F:2-dehydropantoate 2-reductase activity"/>
    <property type="evidence" value="ECO:0007669"/>
    <property type="project" value="UniProtKB-EC"/>
</dbReference>
<reference evidence="14 15" key="1">
    <citation type="submission" date="2019-08" db="EMBL/GenBank/DDBJ databases">
        <title>Bacterial whole genome sequence for Glaciihabitans sp. CHu50b-6-2.</title>
        <authorList>
            <person name="Jin L."/>
        </authorList>
    </citation>
    <scope>NUCLEOTIDE SEQUENCE [LARGE SCALE GENOMIC DNA]</scope>
    <source>
        <strain evidence="14 15">CHu50b-6-2</strain>
    </source>
</reference>
<name>A0A5C8UW51_9MICO</name>
<dbReference type="RefSeq" id="WP_147781597.1">
    <property type="nucleotide sequence ID" value="NZ_VRMG01000001.1"/>
</dbReference>
<dbReference type="NCBIfam" id="TIGR00745">
    <property type="entry name" value="apbA_panE"/>
    <property type="match status" value="1"/>
</dbReference>
<dbReference type="GO" id="GO:0050661">
    <property type="term" value="F:NADP binding"/>
    <property type="evidence" value="ECO:0007669"/>
    <property type="project" value="TreeGrafter"/>
</dbReference>
<evidence type="ECO:0000256" key="8">
    <source>
        <dbReference type="ARBA" id="ARBA00023002"/>
    </source>
</evidence>
<dbReference type="InterPro" id="IPR036291">
    <property type="entry name" value="NAD(P)-bd_dom_sf"/>
</dbReference>
<gene>
    <name evidence="14" type="ORF">FVP33_00030</name>
</gene>